<evidence type="ECO:0000256" key="5">
    <source>
        <dbReference type="SAM" id="MobiDB-lite"/>
    </source>
</evidence>
<feature type="region of interest" description="Disordered" evidence="5">
    <location>
        <begin position="285"/>
        <end position="306"/>
    </location>
</feature>
<dbReference type="Gene3D" id="3.40.395.10">
    <property type="entry name" value="Adenoviral Proteinase, Chain A"/>
    <property type="match status" value="1"/>
</dbReference>
<dbReference type="Proteomes" id="UP000790833">
    <property type="component" value="Unassembled WGS sequence"/>
</dbReference>
<dbReference type="EMBL" id="JAHMUF010000005">
    <property type="protein sequence ID" value="KAG7194917.1"/>
    <property type="molecule type" value="Genomic_DNA"/>
</dbReference>
<feature type="compositionally biased region" description="Low complexity" evidence="5">
    <location>
        <begin position="672"/>
        <end position="684"/>
    </location>
</feature>
<dbReference type="Pfam" id="PF02902">
    <property type="entry name" value="Peptidase_C48"/>
    <property type="match status" value="1"/>
</dbReference>
<comment type="similarity">
    <text evidence="1">Belongs to the peptidase C48 family.</text>
</comment>
<proteinExistence type="inferred from homology"/>
<dbReference type="PANTHER" id="PTHR46915">
    <property type="entry name" value="UBIQUITIN-LIKE PROTEASE 4-RELATED"/>
    <property type="match status" value="1"/>
</dbReference>
<feature type="compositionally biased region" description="Low complexity" evidence="5">
    <location>
        <begin position="528"/>
        <end position="544"/>
    </location>
</feature>
<reference evidence="7" key="1">
    <citation type="submission" date="2021-03" db="EMBL/GenBank/DDBJ databases">
        <authorList>
            <person name="Palmer J.M."/>
        </authorList>
    </citation>
    <scope>NUCLEOTIDE SEQUENCE</scope>
    <source>
        <strain evidence="7">ARV_011</strain>
    </source>
</reference>
<feature type="region of interest" description="Disordered" evidence="5">
    <location>
        <begin position="671"/>
        <end position="697"/>
    </location>
</feature>
<keyword evidence="3" id="KW-0378">Hydrolase</keyword>
<dbReference type="InterPro" id="IPR038765">
    <property type="entry name" value="Papain-like_cys_pep_sf"/>
</dbReference>
<dbReference type="AlphaFoldDB" id="A0A9P7VBN3"/>
<evidence type="ECO:0000313" key="8">
    <source>
        <dbReference type="Proteomes" id="UP000790833"/>
    </source>
</evidence>
<feature type="region of interest" description="Disordered" evidence="5">
    <location>
        <begin position="523"/>
        <end position="548"/>
    </location>
</feature>
<accession>A0A9P7VBN3</accession>
<feature type="compositionally biased region" description="Basic and acidic residues" evidence="5">
    <location>
        <begin position="9"/>
        <end position="21"/>
    </location>
</feature>
<sequence length="853" mass="97251">MRCNGKPSENTKRQDDVKSTEEADPFLKQYRHSPSRSRVESPTSLGEKLERASRIRRNIDSLNAADDHEDDKVGDEDIKRRKLTPVFHVSLLGNGKIASSTSKKQLIINSSPTLHSKVLVPSLPVKWIPKEDNANGSNIFYVKESFQKLDPSQGQLNELHRPPRLNVSILAVRHSHDNEVIYGDDLTLNVSENDKFIFFKNDSKIIHELVVNRLLKLDSMDFGDSLLLIKPIKRTDGAILVNFNGSNTHLHSYFRRNKLWRANSMKQLNHDINSLYNTFVDEFKKSNGTPEQSNRRNGTRNSITRNSATTITAEYLTPEMVNRFVSHTSIADSSIADSSIISPDLSHRVTRSGNIADLSSPIKTRAYRTPVRKPSISPVWESPAPFDPPLQYTFKDKHTFHINKNDFKTLYNNDWINDTIIDFCINYEVEQAVEKRMVKPHAIYAFNSFFFQKLTQGKTLHSDPPYYENVKRWLMKVDLGRYTYGIIPINEHMHWYGCIIKGVLQYVWNAKFKVDDDDDVDDDEAMKSLSSSTTTTTTTESSSEGSKGNIGSKIEVFIFDSLGHSHPSISKALKGFLIGYCEDKYSIKVSKDDIRLLNVKVPRQNNFNDCGIHVIYNIKRWLEDTTECEKLWHKSRAARSRRDADKFFNSSERNSMRRDIINLLLRLHEESNSSSTNNKNNNNDDNSERLDDKSTELVVNPKKPLELEHHEDDCVEFIGEVNGETSSLRNANDELNLVLDPSIFLLEDPDSVTFITPEYKNEDLAKSIGPVAVPLSFEKFINSVFAKKNMPVAKKTFQHCIKVYENATKEKGMYKAVADTIETLEVLAQLLPNKGALTAAAAQLFSITHKHSR</sequence>
<feature type="compositionally biased region" description="Polar residues" evidence="5">
    <location>
        <begin position="286"/>
        <end position="306"/>
    </location>
</feature>
<evidence type="ECO:0000313" key="7">
    <source>
        <dbReference type="EMBL" id="KAG7194917.1"/>
    </source>
</evidence>
<evidence type="ECO:0000259" key="6">
    <source>
        <dbReference type="PROSITE" id="PS50600"/>
    </source>
</evidence>
<dbReference type="PANTHER" id="PTHR46915:SF2">
    <property type="entry name" value="UBIQUITIN-LIKE PROTEASE 4"/>
    <property type="match status" value="1"/>
</dbReference>
<dbReference type="GeneID" id="66117399"/>
<dbReference type="PROSITE" id="PS50600">
    <property type="entry name" value="ULP_PROTEASE"/>
    <property type="match status" value="1"/>
</dbReference>
<dbReference type="GO" id="GO:0016926">
    <property type="term" value="P:protein desumoylation"/>
    <property type="evidence" value="ECO:0007669"/>
    <property type="project" value="UniProtKB-ARBA"/>
</dbReference>
<dbReference type="OrthoDB" id="442460at2759"/>
<evidence type="ECO:0000256" key="2">
    <source>
        <dbReference type="ARBA" id="ARBA00022670"/>
    </source>
</evidence>
<keyword evidence="8" id="KW-1185">Reference proteome</keyword>
<name>A0A9P7VBN3_9ASCO</name>
<keyword evidence="2" id="KW-0645">Protease</keyword>
<dbReference type="GO" id="GO:0008234">
    <property type="term" value="F:cysteine-type peptidase activity"/>
    <property type="evidence" value="ECO:0007669"/>
    <property type="project" value="UniProtKB-KW"/>
</dbReference>
<comment type="caution">
    <text evidence="7">The sequence shown here is derived from an EMBL/GenBank/DDBJ whole genome shotgun (WGS) entry which is preliminary data.</text>
</comment>
<gene>
    <name evidence="7" type="ORF">KQ657_004025</name>
</gene>
<evidence type="ECO:0000256" key="3">
    <source>
        <dbReference type="ARBA" id="ARBA00022801"/>
    </source>
</evidence>
<organism evidence="7 8">
    <name type="scientific">Scheffersomyces spartinae</name>
    <dbReference type="NCBI Taxonomy" id="45513"/>
    <lineage>
        <taxon>Eukaryota</taxon>
        <taxon>Fungi</taxon>
        <taxon>Dikarya</taxon>
        <taxon>Ascomycota</taxon>
        <taxon>Saccharomycotina</taxon>
        <taxon>Pichiomycetes</taxon>
        <taxon>Debaryomycetaceae</taxon>
        <taxon>Scheffersomyces</taxon>
    </lineage>
</organism>
<dbReference type="GO" id="GO:0019783">
    <property type="term" value="F:ubiquitin-like protein peptidase activity"/>
    <property type="evidence" value="ECO:0007669"/>
    <property type="project" value="UniProtKB-ARBA"/>
</dbReference>
<protein>
    <recommendedName>
        <fullName evidence="6">Ubiquitin-like protease family profile domain-containing protein</fullName>
    </recommendedName>
</protein>
<evidence type="ECO:0000256" key="1">
    <source>
        <dbReference type="ARBA" id="ARBA00005234"/>
    </source>
</evidence>
<evidence type="ECO:0000256" key="4">
    <source>
        <dbReference type="ARBA" id="ARBA00022807"/>
    </source>
</evidence>
<dbReference type="RefSeq" id="XP_043050464.1">
    <property type="nucleotide sequence ID" value="XM_043194713.1"/>
</dbReference>
<dbReference type="InterPro" id="IPR003653">
    <property type="entry name" value="Peptidase_C48_C"/>
</dbReference>
<dbReference type="GO" id="GO:0006508">
    <property type="term" value="P:proteolysis"/>
    <property type="evidence" value="ECO:0007669"/>
    <property type="project" value="UniProtKB-KW"/>
</dbReference>
<dbReference type="SUPFAM" id="SSF54001">
    <property type="entry name" value="Cysteine proteinases"/>
    <property type="match status" value="1"/>
</dbReference>
<feature type="compositionally biased region" description="Basic and acidic residues" evidence="5">
    <location>
        <begin position="686"/>
        <end position="695"/>
    </location>
</feature>
<feature type="region of interest" description="Disordered" evidence="5">
    <location>
        <begin position="1"/>
        <end position="52"/>
    </location>
</feature>
<feature type="domain" description="Ubiquitin-like protease family profile" evidence="6">
    <location>
        <begin position="400"/>
        <end position="621"/>
    </location>
</feature>
<keyword evidence="4" id="KW-0788">Thiol protease</keyword>